<name>A0A087E7Q7_9BIFI</name>
<dbReference type="PANTHER" id="PTHR30177:SF4">
    <property type="entry name" value="OSMOPROTECTANT IMPORT PERMEASE PROTEIN OSMW"/>
    <property type="match status" value="1"/>
</dbReference>
<dbReference type="SUPFAM" id="SSF161098">
    <property type="entry name" value="MetI-like"/>
    <property type="match status" value="1"/>
</dbReference>
<feature type="domain" description="ABC transmembrane type-1" evidence="7">
    <location>
        <begin position="17"/>
        <end position="199"/>
    </location>
</feature>
<proteinExistence type="inferred from homology"/>
<dbReference type="Proteomes" id="UP000029055">
    <property type="component" value="Unassembled WGS sequence"/>
</dbReference>
<dbReference type="STRING" id="77635.BISU_0285"/>
<evidence type="ECO:0000256" key="4">
    <source>
        <dbReference type="ARBA" id="ARBA00022989"/>
    </source>
</evidence>
<organism evidence="8 9">
    <name type="scientific">Bifidobacterium subtile</name>
    <dbReference type="NCBI Taxonomy" id="77635"/>
    <lineage>
        <taxon>Bacteria</taxon>
        <taxon>Bacillati</taxon>
        <taxon>Actinomycetota</taxon>
        <taxon>Actinomycetes</taxon>
        <taxon>Bifidobacteriales</taxon>
        <taxon>Bifidobacteriaceae</taxon>
        <taxon>Bifidobacterium</taxon>
    </lineage>
</organism>
<keyword evidence="9" id="KW-1185">Reference proteome</keyword>
<evidence type="ECO:0000256" key="1">
    <source>
        <dbReference type="ARBA" id="ARBA00004141"/>
    </source>
</evidence>
<dbReference type="OrthoDB" id="3233284at2"/>
<dbReference type="PROSITE" id="PS50928">
    <property type="entry name" value="ABC_TM1"/>
    <property type="match status" value="1"/>
</dbReference>
<feature type="transmembrane region" description="Helical" evidence="6">
    <location>
        <begin position="48"/>
        <end position="71"/>
    </location>
</feature>
<keyword evidence="3 6" id="KW-0812">Transmembrane</keyword>
<dbReference type="PANTHER" id="PTHR30177">
    <property type="entry name" value="GLYCINE BETAINE/L-PROLINE TRANSPORT SYSTEM PERMEASE PROTEIN PROW"/>
    <property type="match status" value="1"/>
</dbReference>
<evidence type="ECO:0000256" key="2">
    <source>
        <dbReference type="ARBA" id="ARBA00022448"/>
    </source>
</evidence>
<evidence type="ECO:0000313" key="8">
    <source>
        <dbReference type="EMBL" id="KFJ03808.1"/>
    </source>
</evidence>
<dbReference type="GO" id="GO:0031460">
    <property type="term" value="P:glycine betaine transport"/>
    <property type="evidence" value="ECO:0007669"/>
    <property type="project" value="TreeGrafter"/>
</dbReference>
<comment type="caution">
    <text evidence="8">The sequence shown here is derived from an EMBL/GenBank/DDBJ whole genome shotgun (WGS) entry which is preliminary data.</text>
</comment>
<keyword evidence="5 6" id="KW-0472">Membrane</keyword>
<evidence type="ECO:0000313" key="9">
    <source>
        <dbReference type="Proteomes" id="UP000029055"/>
    </source>
</evidence>
<keyword evidence="4 6" id="KW-1133">Transmembrane helix</keyword>
<dbReference type="GO" id="GO:0055085">
    <property type="term" value="P:transmembrane transport"/>
    <property type="evidence" value="ECO:0007669"/>
    <property type="project" value="InterPro"/>
</dbReference>
<comment type="similarity">
    <text evidence="6">Belongs to the binding-protein-dependent transport system permease family.</text>
</comment>
<dbReference type="EMBL" id="JGZR01000006">
    <property type="protein sequence ID" value="KFJ03808.1"/>
    <property type="molecule type" value="Genomic_DNA"/>
</dbReference>
<comment type="subcellular location">
    <subcellularLocation>
        <location evidence="6">Cell membrane</location>
        <topology evidence="6">Multi-pass membrane protein</topology>
    </subcellularLocation>
    <subcellularLocation>
        <location evidence="1">Membrane</location>
        <topology evidence="1">Multi-pass membrane protein</topology>
    </subcellularLocation>
</comment>
<feature type="transmembrane region" description="Helical" evidence="6">
    <location>
        <begin position="177"/>
        <end position="195"/>
    </location>
</feature>
<dbReference type="InterPro" id="IPR035906">
    <property type="entry name" value="MetI-like_sf"/>
</dbReference>
<feature type="transmembrane region" description="Helical" evidence="6">
    <location>
        <begin position="20"/>
        <end position="41"/>
    </location>
</feature>
<evidence type="ECO:0000256" key="3">
    <source>
        <dbReference type="ARBA" id="ARBA00022692"/>
    </source>
</evidence>
<dbReference type="eggNOG" id="COG1174">
    <property type="taxonomic scope" value="Bacteria"/>
</dbReference>
<dbReference type="CDD" id="cd06261">
    <property type="entry name" value="TM_PBP2"/>
    <property type="match status" value="1"/>
</dbReference>
<dbReference type="RefSeq" id="WP_024463125.1">
    <property type="nucleotide sequence ID" value="NZ_CP062939.1"/>
</dbReference>
<keyword evidence="2 6" id="KW-0813">Transport</keyword>
<gene>
    <name evidence="8" type="ORF">BISU_0285</name>
</gene>
<reference evidence="8 9" key="1">
    <citation type="submission" date="2014-03" db="EMBL/GenBank/DDBJ databases">
        <title>Genomics of Bifidobacteria.</title>
        <authorList>
            <person name="Ventura M."/>
            <person name="Milani C."/>
            <person name="Lugli G.A."/>
        </authorList>
    </citation>
    <scope>NUCLEOTIDE SEQUENCE [LARGE SCALE GENOMIC DNA]</scope>
    <source>
        <strain evidence="8 9">LMG 11597</strain>
    </source>
</reference>
<dbReference type="Gene3D" id="1.10.3720.10">
    <property type="entry name" value="MetI-like"/>
    <property type="match status" value="1"/>
</dbReference>
<evidence type="ECO:0000256" key="5">
    <source>
        <dbReference type="ARBA" id="ARBA00023136"/>
    </source>
</evidence>
<evidence type="ECO:0000256" key="6">
    <source>
        <dbReference type="RuleBase" id="RU363032"/>
    </source>
</evidence>
<evidence type="ECO:0000259" key="7">
    <source>
        <dbReference type="PROSITE" id="PS50928"/>
    </source>
</evidence>
<feature type="transmembrane region" description="Helical" evidence="6">
    <location>
        <begin position="134"/>
        <end position="165"/>
    </location>
</feature>
<dbReference type="InterPro" id="IPR000515">
    <property type="entry name" value="MetI-like"/>
</dbReference>
<dbReference type="AlphaFoldDB" id="A0A087E7Q7"/>
<dbReference type="InterPro" id="IPR051204">
    <property type="entry name" value="ABC_transp_perm/SBD"/>
</dbReference>
<accession>A0A087E7Q7</accession>
<dbReference type="Pfam" id="PF00528">
    <property type="entry name" value="BPD_transp_1"/>
    <property type="match status" value="1"/>
</dbReference>
<protein>
    <submittedName>
        <fullName evidence="8">ABC-type proline/glycine betaine transport system, permease component</fullName>
    </submittedName>
</protein>
<dbReference type="GO" id="GO:0005886">
    <property type="term" value="C:plasma membrane"/>
    <property type="evidence" value="ECO:0007669"/>
    <property type="project" value="UniProtKB-SubCell"/>
</dbReference>
<sequence length="215" mass="23286">MKFTWILDNLPMIGELTISHLFYTLLPTVIGLVVSIPLGGVAYRYRRLYGVIVNISSVLYTVPSLALFVLLPKILGTRILDPLNVVIALTVYSVALMVREVADGLASVPHEVLDAAEGMGLTSMQRFFRVELPVALPVLFGALRVVVVSNISIVTVAALVGISQLGSLFTIGFSRRTFVPIVAGLVMCLVLALVLDRLIAALGKAVTPWRERNMA</sequence>